<reference evidence="1 2" key="1">
    <citation type="submission" date="2012-08" db="EMBL/GenBank/DDBJ databases">
        <title>The genome of cave-isolated P. fluorescens strain R124 demonstrates phenotypic adaptation to the mineral environment.</title>
        <authorList>
            <person name="Barton M.D."/>
            <person name="Petronio M."/>
            <person name="Giarrizzo J.G."/>
            <person name="Bowling B.V."/>
            <person name="Barton H.A."/>
        </authorList>
    </citation>
    <scope>NUCLEOTIDE SEQUENCE [LARGE SCALE GENOMIC DNA]</scope>
    <source>
        <strain evidence="1 2">R124</strain>
    </source>
</reference>
<proteinExistence type="predicted"/>
<evidence type="ECO:0000313" key="2">
    <source>
        <dbReference type="Proteomes" id="UP000006045"/>
    </source>
</evidence>
<sequence length="146" mass="15690">MEEKVVKSKLVNFLVADVEVDYEGVGDFYDVAGSGHVSALAGVLEGFKEVYGGLWVGGKMTLTNTAVYLNANAMNRMVQDGTLDIRVPLGMIRKVTLEGGFITKIVCLDTDAGSILFRCYGAKDIVALIEKSIQPRVSTAVLKRGA</sequence>
<organism evidence="1 2">
    <name type="scientific">Pseudomonas fluorescens R124</name>
    <dbReference type="NCBI Taxonomy" id="743713"/>
    <lineage>
        <taxon>Bacteria</taxon>
        <taxon>Pseudomonadati</taxon>
        <taxon>Pseudomonadota</taxon>
        <taxon>Gammaproteobacteria</taxon>
        <taxon>Pseudomonadales</taxon>
        <taxon>Pseudomonadaceae</taxon>
        <taxon>Pseudomonas</taxon>
    </lineage>
</organism>
<gene>
    <name evidence="1" type="ORF">I1A_002307</name>
</gene>
<dbReference type="OrthoDB" id="6292895at2"/>
<dbReference type="RefSeq" id="WP_003224338.1">
    <property type="nucleotide sequence ID" value="NZ_CM001561.1"/>
</dbReference>
<protein>
    <recommendedName>
        <fullName evidence="3">YokE-like PH domain-containing protein</fullName>
    </recommendedName>
</protein>
<evidence type="ECO:0000313" key="1">
    <source>
        <dbReference type="EMBL" id="EJZ57982.1"/>
    </source>
</evidence>
<accession>A0A7U9CSQ7</accession>
<dbReference type="AlphaFoldDB" id="A0A7U9CSQ7"/>
<dbReference type="Proteomes" id="UP000006045">
    <property type="component" value="Chromosome"/>
</dbReference>
<name>A0A7U9CSQ7_PSEFL</name>
<evidence type="ECO:0008006" key="3">
    <source>
        <dbReference type="Google" id="ProtNLM"/>
    </source>
</evidence>
<dbReference type="EMBL" id="CM001561">
    <property type="protein sequence ID" value="EJZ57982.1"/>
    <property type="molecule type" value="Genomic_DNA"/>
</dbReference>